<reference evidence="3 4" key="1">
    <citation type="submission" date="2022-06" db="EMBL/GenBank/DDBJ databases">
        <title>Isolation of gut microbiota from human fecal samples.</title>
        <authorList>
            <person name="Pamer E.G."/>
            <person name="Barat B."/>
            <person name="Waligurski E."/>
            <person name="Medina S."/>
            <person name="Paddock L."/>
            <person name="Mostad J."/>
        </authorList>
    </citation>
    <scope>NUCLEOTIDE SEQUENCE [LARGE SCALE GENOMIC DNA]</scope>
    <source>
        <strain evidence="3 4">DFI.1.1</strain>
    </source>
</reference>
<evidence type="ECO:0000313" key="3">
    <source>
        <dbReference type="EMBL" id="MCQ5342353.1"/>
    </source>
</evidence>
<protein>
    <submittedName>
        <fullName evidence="3">Uncharacterized protein</fullName>
    </submittedName>
</protein>
<keyword evidence="2" id="KW-0472">Membrane</keyword>
<feature type="transmembrane region" description="Helical" evidence="2">
    <location>
        <begin position="126"/>
        <end position="145"/>
    </location>
</feature>
<feature type="transmembrane region" description="Helical" evidence="2">
    <location>
        <begin position="69"/>
        <end position="87"/>
    </location>
</feature>
<feature type="transmembrane region" description="Helical" evidence="2">
    <location>
        <begin position="30"/>
        <end position="57"/>
    </location>
</feature>
<accession>A0ABT1SR52</accession>
<feature type="region of interest" description="Disordered" evidence="1">
    <location>
        <begin position="227"/>
        <end position="276"/>
    </location>
</feature>
<evidence type="ECO:0000256" key="2">
    <source>
        <dbReference type="SAM" id="Phobius"/>
    </source>
</evidence>
<keyword evidence="2" id="KW-0812">Transmembrane</keyword>
<keyword evidence="4" id="KW-1185">Reference proteome</keyword>
<organism evidence="3 4">
    <name type="scientific">Megasphaera massiliensis</name>
    <dbReference type="NCBI Taxonomy" id="1232428"/>
    <lineage>
        <taxon>Bacteria</taxon>
        <taxon>Bacillati</taxon>
        <taxon>Bacillota</taxon>
        <taxon>Negativicutes</taxon>
        <taxon>Veillonellales</taxon>
        <taxon>Veillonellaceae</taxon>
        <taxon>Megasphaera</taxon>
    </lineage>
</organism>
<dbReference type="Proteomes" id="UP001206692">
    <property type="component" value="Unassembled WGS sequence"/>
</dbReference>
<keyword evidence="2" id="KW-1133">Transmembrane helix</keyword>
<gene>
    <name evidence="3" type="ORF">NE675_04790</name>
</gene>
<evidence type="ECO:0000256" key="1">
    <source>
        <dbReference type="SAM" id="MobiDB-lite"/>
    </source>
</evidence>
<feature type="transmembrane region" description="Helical" evidence="2">
    <location>
        <begin position="6"/>
        <end position="23"/>
    </location>
</feature>
<dbReference type="EMBL" id="JANGEW010000007">
    <property type="protein sequence ID" value="MCQ5342353.1"/>
    <property type="molecule type" value="Genomic_DNA"/>
</dbReference>
<name>A0ABT1SR52_9FIRM</name>
<evidence type="ECO:0000313" key="4">
    <source>
        <dbReference type="Proteomes" id="UP001206692"/>
    </source>
</evidence>
<dbReference type="RefSeq" id="WP_197408260.1">
    <property type="nucleotide sequence ID" value="NZ_JAJCIO010000004.1"/>
</dbReference>
<proteinExistence type="predicted"/>
<comment type="caution">
    <text evidence="3">The sequence shown here is derived from an EMBL/GenBank/DDBJ whole genome shotgun (WGS) entry which is preliminary data.</text>
</comment>
<feature type="transmembrane region" description="Helical" evidence="2">
    <location>
        <begin position="99"/>
        <end position="120"/>
    </location>
</feature>
<sequence>MATRDFEIVSIAAVVILFIAFTWRRIMYIVITAAVTVLLISIFPFLAPVAFVIMVVIFCLRLKYIVSNWRAVLAGFYMYGVGFYFAVGRSTTVDPISALLTGFVAAVGFHLILIWLYSHQYTLERALPIMGVAPLLIILLCLPFIKAFGGFDAITDAADTSVDTTVDTAHSGDIHGGSDAVTPAPGTHYTHDYYRTGPDGTLHHVRGYEATNPDGIVSNNYSYHGQSVPYSGGTSGSHVTSPATETPPTATDPIADSTLVADPGPKRTEPKQEEDD</sequence>
<feature type="compositionally biased region" description="Basic and acidic residues" evidence="1">
    <location>
        <begin position="264"/>
        <end position="276"/>
    </location>
</feature>
<feature type="compositionally biased region" description="Low complexity" evidence="1">
    <location>
        <begin position="240"/>
        <end position="258"/>
    </location>
</feature>